<dbReference type="InterPro" id="IPR046118">
    <property type="entry name" value="DUF6115"/>
</dbReference>
<protein>
    <submittedName>
        <fullName evidence="4">Uncharacterized protein</fullName>
    </submittedName>
</protein>
<dbReference type="RefSeq" id="WP_132014808.1">
    <property type="nucleotide sequence ID" value="NZ_SLUN01000015.1"/>
</dbReference>
<dbReference type="Pfam" id="PF19610">
    <property type="entry name" value="DUF6115"/>
    <property type="match status" value="1"/>
</dbReference>
<evidence type="ECO:0000313" key="5">
    <source>
        <dbReference type="Proteomes" id="UP000295008"/>
    </source>
</evidence>
<evidence type="ECO:0000256" key="1">
    <source>
        <dbReference type="SAM" id="Coils"/>
    </source>
</evidence>
<keyword evidence="5" id="KW-1185">Reference proteome</keyword>
<keyword evidence="1" id="KW-0175">Coiled coil</keyword>
<keyword evidence="3" id="KW-0472">Membrane</keyword>
<keyword evidence="3" id="KW-0812">Transmembrane</keyword>
<gene>
    <name evidence="4" type="ORF">EDC14_1015115</name>
</gene>
<dbReference type="Proteomes" id="UP000295008">
    <property type="component" value="Unassembled WGS sequence"/>
</dbReference>
<organism evidence="4 5">
    <name type="scientific">Hydrogenispora ethanolica</name>
    <dbReference type="NCBI Taxonomy" id="1082276"/>
    <lineage>
        <taxon>Bacteria</taxon>
        <taxon>Bacillati</taxon>
        <taxon>Bacillota</taxon>
        <taxon>Hydrogenispora</taxon>
    </lineage>
</organism>
<dbReference type="AlphaFoldDB" id="A0A4R1RLE0"/>
<evidence type="ECO:0000313" key="4">
    <source>
        <dbReference type="EMBL" id="TCL66572.1"/>
    </source>
</evidence>
<reference evidence="4 5" key="1">
    <citation type="submission" date="2019-03" db="EMBL/GenBank/DDBJ databases">
        <title>Genomic Encyclopedia of Type Strains, Phase IV (KMG-IV): sequencing the most valuable type-strain genomes for metagenomic binning, comparative biology and taxonomic classification.</title>
        <authorList>
            <person name="Goeker M."/>
        </authorList>
    </citation>
    <scope>NUCLEOTIDE SEQUENCE [LARGE SCALE GENOMIC DNA]</scope>
    <source>
        <strain evidence="4 5">LX-B</strain>
    </source>
</reference>
<comment type="caution">
    <text evidence="4">The sequence shown here is derived from an EMBL/GenBank/DDBJ whole genome shotgun (WGS) entry which is preliminary data.</text>
</comment>
<dbReference type="EMBL" id="SLUN01000015">
    <property type="protein sequence ID" value="TCL66572.1"/>
    <property type="molecule type" value="Genomic_DNA"/>
</dbReference>
<feature type="region of interest" description="Disordered" evidence="2">
    <location>
        <begin position="64"/>
        <end position="86"/>
    </location>
</feature>
<dbReference type="OrthoDB" id="1708317at2"/>
<keyword evidence="3" id="KW-1133">Transmembrane helix</keyword>
<proteinExistence type="predicted"/>
<sequence>MRSSQLIGILFANILFFVGGYFLQKRALEKRVKHLKKQVEELENLVAAMIEEFETVAGIDPESLEPVEEEHSTSAQPFEASGEMESLLPNPSAASLALEIDRAEELQPDQTGVTGVDADKPGDFPGDYRQRIYQLWQAGESVAHIAKQLNTGQGEVELALKFYKRS</sequence>
<feature type="coiled-coil region" evidence="1">
    <location>
        <begin position="25"/>
        <end position="52"/>
    </location>
</feature>
<feature type="transmembrane region" description="Helical" evidence="3">
    <location>
        <begin position="6"/>
        <end position="23"/>
    </location>
</feature>
<accession>A0A4R1RLE0</accession>
<evidence type="ECO:0000256" key="2">
    <source>
        <dbReference type="SAM" id="MobiDB-lite"/>
    </source>
</evidence>
<evidence type="ECO:0000256" key="3">
    <source>
        <dbReference type="SAM" id="Phobius"/>
    </source>
</evidence>
<name>A0A4R1RLE0_HYDET</name>